<dbReference type="InterPro" id="IPR000537">
    <property type="entry name" value="UbiA_prenyltransferase"/>
</dbReference>
<dbReference type="EMBL" id="JAFEKC020000024">
    <property type="protein sequence ID" value="KAK0507360.1"/>
    <property type="molecule type" value="Genomic_DNA"/>
</dbReference>
<gene>
    <name evidence="11" type="ORF">JMJ35_010398</name>
</gene>
<dbReference type="Gene3D" id="1.20.120.1780">
    <property type="entry name" value="UbiA prenyltransferase"/>
    <property type="match status" value="1"/>
</dbReference>
<evidence type="ECO:0000256" key="1">
    <source>
        <dbReference type="ARBA" id="ARBA00001946"/>
    </source>
</evidence>
<evidence type="ECO:0000313" key="12">
    <source>
        <dbReference type="Proteomes" id="UP001166286"/>
    </source>
</evidence>
<reference evidence="11" key="1">
    <citation type="submission" date="2023-03" db="EMBL/GenBank/DDBJ databases">
        <title>Complete genome of Cladonia borealis.</title>
        <authorList>
            <person name="Park H."/>
        </authorList>
    </citation>
    <scope>NUCLEOTIDE SEQUENCE</scope>
    <source>
        <strain evidence="11">ANT050790</strain>
    </source>
</reference>
<comment type="cofactor">
    <cofactor evidence="1">
        <name>Mg(2+)</name>
        <dbReference type="ChEBI" id="CHEBI:18420"/>
    </cofactor>
</comment>
<dbReference type="InterPro" id="IPR044878">
    <property type="entry name" value="UbiA_sf"/>
</dbReference>
<feature type="transmembrane region" description="Helical" evidence="9">
    <location>
        <begin position="136"/>
        <end position="159"/>
    </location>
</feature>
<keyword evidence="5" id="KW-0808">Transferase</keyword>
<feature type="signal peptide" evidence="10">
    <location>
        <begin position="1"/>
        <end position="23"/>
    </location>
</feature>
<evidence type="ECO:0000256" key="6">
    <source>
        <dbReference type="ARBA" id="ARBA00022692"/>
    </source>
</evidence>
<evidence type="ECO:0000256" key="8">
    <source>
        <dbReference type="ARBA" id="ARBA00023136"/>
    </source>
</evidence>
<sequence>MVSPTRLLIVNFIFLLGSFMVRCAGCTWNDIVDQDLDRRVSRTRLRPMARRAISTSSAFAFTVLQVLVGLGVHELLLPRQCLYYSIPSIVSTGLYPYGKRFTNYPQIILGCVFSWGVIMAFPAFDLDLPSSLDGRISVGCLFLSCMSWTTVYDTIYAAQDTKDDLKVGIGSPVVRHRDYTPRVIMVAALGQIILLCFTGIAMKATWAFFSSTCLGTTLILGIMIRSVDLHDPKDCIWWFKNGSFITGVAITSGFVIEYVFRILNRD</sequence>
<dbReference type="InterPro" id="IPR030470">
    <property type="entry name" value="UbiA_prenylTrfase_CS"/>
</dbReference>
<feature type="transmembrane region" description="Helical" evidence="9">
    <location>
        <begin position="52"/>
        <end position="72"/>
    </location>
</feature>
<evidence type="ECO:0000256" key="9">
    <source>
        <dbReference type="SAM" id="Phobius"/>
    </source>
</evidence>
<feature type="chain" id="PRO_5041257323" evidence="10">
    <location>
        <begin position="24"/>
        <end position="266"/>
    </location>
</feature>
<comment type="subcellular location">
    <subcellularLocation>
        <location evidence="2">Membrane</location>
        <topology evidence="2">Multi-pass membrane protein</topology>
    </subcellularLocation>
</comment>
<evidence type="ECO:0000256" key="7">
    <source>
        <dbReference type="ARBA" id="ARBA00022989"/>
    </source>
</evidence>
<dbReference type="AlphaFoldDB" id="A0AA39V631"/>
<keyword evidence="7 9" id="KW-1133">Transmembrane helix</keyword>
<proteinExistence type="inferred from homology"/>
<evidence type="ECO:0000256" key="4">
    <source>
        <dbReference type="ARBA" id="ARBA00005985"/>
    </source>
</evidence>
<comment type="similarity">
    <text evidence="4">Belongs to the UbiA prenyltransferase family.</text>
</comment>
<organism evidence="11 12">
    <name type="scientific">Cladonia borealis</name>
    <dbReference type="NCBI Taxonomy" id="184061"/>
    <lineage>
        <taxon>Eukaryota</taxon>
        <taxon>Fungi</taxon>
        <taxon>Dikarya</taxon>
        <taxon>Ascomycota</taxon>
        <taxon>Pezizomycotina</taxon>
        <taxon>Lecanoromycetes</taxon>
        <taxon>OSLEUM clade</taxon>
        <taxon>Lecanoromycetidae</taxon>
        <taxon>Lecanorales</taxon>
        <taxon>Lecanorineae</taxon>
        <taxon>Cladoniaceae</taxon>
        <taxon>Cladonia</taxon>
    </lineage>
</organism>
<feature type="transmembrane region" description="Helical" evidence="9">
    <location>
        <begin position="104"/>
        <end position="124"/>
    </location>
</feature>
<protein>
    <submittedName>
        <fullName evidence="11">Uncharacterized protein</fullName>
    </submittedName>
</protein>
<dbReference type="GO" id="GO:0005743">
    <property type="term" value="C:mitochondrial inner membrane"/>
    <property type="evidence" value="ECO:0007669"/>
    <property type="project" value="TreeGrafter"/>
</dbReference>
<dbReference type="FunFam" id="1.10.357.140:FF:000008">
    <property type="entry name" value="4-hydroxybenzoate octaprenyltransferase"/>
    <property type="match status" value="1"/>
</dbReference>
<keyword evidence="6 9" id="KW-0812">Transmembrane</keyword>
<evidence type="ECO:0000256" key="3">
    <source>
        <dbReference type="ARBA" id="ARBA00004721"/>
    </source>
</evidence>
<dbReference type="PANTHER" id="PTHR11048:SF39">
    <property type="entry name" value="POLYPRENYL TRANSFERASE AUSN"/>
    <property type="match status" value="1"/>
</dbReference>
<keyword evidence="12" id="KW-1185">Reference proteome</keyword>
<keyword evidence="10" id="KW-0732">Signal</keyword>
<dbReference type="GO" id="GO:0008412">
    <property type="term" value="F:4-hydroxybenzoate polyprenyltransferase activity"/>
    <property type="evidence" value="ECO:0007669"/>
    <property type="project" value="TreeGrafter"/>
</dbReference>
<comment type="caution">
    <text evidence="11">The sequence shown here is derived from an EMBL/GenBank/DDBJ whole genome shotgun (WGS) entry which is preliminary data.</text>
</comment>
<dbReference type="FunFam" id="1.20.120.1780:FF:000001">
    <property type="entry name" value="4-hydroxybenzoate octaprenyltransferase"/>
    <property type="match status" value="1"/>
</dbReference>
<comment type="pathway">
    <text evidence="3">Secondary metabolite biosynthesis; terpenoid biosynthesis.</text>
</comment>
<evidence type="ECO:0000313" key="11">
    <source>
        <dbReference type="EMBL" id="KAK0507360.1"/>
    </source>
</evidence>
<dbReference type="PROSITE" id="PS00943">
    <property type="entry name" value="UBIA"/>
    <property type="match status" value="1"/>
</dbReference>
<feature type="transmembrane region" description="Helical" evidence="9">
    <location>
        <begin position="179"/>
        <end position="197"/>
    </location>
</feature>
<keyword evidence="8 9" id="KW-0472">Membrane</keyword>
<evidence type="ECO:0000256" key="2">
    <source>
        <dbReference type="ARBA" id="ARBA00004141"/>
    </source>
</evidence>
<evidence type="ECO:0000256" key="10">
    <source>
        <dbReference type="SAM" id="SignalP"/>
    </source>
</evidence>
<accession>A0AA39V631</accession>
<evidence type="ECO:0000256" key="5">
    <source>
        <dbReference type="ARBA" id="ARBA00022679"/>
    </source>
</evidence>
<feature type="transmembrane region" description="Helical" evidence="9">
    <location>
        <begin position="244"/>
        <end position="263"/>
    </location>
</feature>
<dbReference type="Proteomes" id="UP001166286">
    <property type="component" value="Unassembled WGS sequence"/>
</dbReference>
<dbReference type="Pfam" id="PF01040">
    <property type="entry name" value="UbiA"/>
    <property type="match status" value="1"/>
</dbReference>
<dbReference type="PANTHER" id="PTHR11048">
    <property type="entry name" value="PRENYLTRANSFERASES"/>
    <property type="match status" value="1"/>
</dbReference>
<dbReference type="InterPro" id="IPR039653">
    <property type="entry name" value="Prenyltransferase"/>
</dbReference>
<feature type="transmembrane region" description="Helical" evidence="9">
    <location>
        <begin position="204"/>
        <end position="224"/>
    </location>
</feature>
<dbReference type="GO" id="GO:0006744">
    <property type="term" value="P:ubiquinone biosynthetic process"/>
    <property type="evidence" value="ECO:0007669"/>
    <property type="project" value="TreeGrafter"/>
</dbReference>
<dbReference type="Gene3D" id="1.10.357.140">
    <property type="entry name" value="UbiA prenyltransferase"/>
    <property type="match status" value="1"/>
</dbReference>
<name>A0AA39V631_9LECA</name>
<dbReference type="CDD" id="cd13959">
    <property type="entry name" value="PT_UbiA_COQ2"/>
    <property type="match status" value="1"/>
</dbReference>